<keyword evidence="4" id="KW-0808">Transferase</keyword>
<evidence type="ECO:0000256" key="2">
    <source>
        <dbReference type="PROSITE-ProRule" id="PRU00169"/>
    </source>
</evidence>
<dbReference type="PANTHER" id="PTHR44591:SF3">
    <property type="entry name" value="RESPONSE REGULATORY DOMAIN-CONTAINING PROTEIN"/>
    <property type="match status" value="1"/>
</dbReference>
<accession>A0A0A2MRD4</accession>
<dbReference type="SMART" id="SM00448">
    <property type="entry name" value="REC"/>
    <property type="match status" value="1"/>
</dbReference>
<keyword evidence="4" id="KW-0418">Kinase</keyword>
<dbReference type="Gene3D" id="3.40.50.2300">
    <property type="match status" value="1"/>
</dbReference>
<gene>
    <name evidence="4" type="ORF">Q766_01985</name>
</gene>
<dbReference type="PANTHER" id="PTHR44591">
    <property type="entry name" value="STRESS RESPONSE REGULATOR PROTEIN 1"/>
    <property type="match status" value="1"/>
</dbReference>
<dbReference type="RefSeq" id="WP_026992289.1">
    <property type="nucleotide sequence ID" value="NZ_JRLY01000001.1"/>
</dbReference>
<dbReference type="Proteomes" id="UP000030111">
    <property type="component" value="Unassembled WGS sequence"/>
</dbReference>
<dbReference type="EMBL" id="JRLY01000001">
    <property type="protein sequence ID" value="KGO94909.1"/>
    <property type="molecule type" value="Genomic_DNA"/>
</dbReference>
<evidence type="ECO:0000256" key="1">
    <source>
        <dbReference type="ARBA" id="ARBA00022553"/>
    </source>
</evidence>
<keyword evidence="1 2" id="KW-0597">Phosphoprotein</keyword>
<evidence type="ECO:0000313" key="4">
    <source>
        <dbReference type="EMBL" id="KGO94909.1"/>
    </source>
</evidence>
<dbReference type="InterPro" id="IPR001789">
    <property type="entry name" value="Sig_transdc_resp-reg_receiver"/>
</dbReference>
<dbReference type="STRING" id="1121898.GCA_000422725_00871"/>
<dbReference type="OrthoDB" id="958614at2"/>
<dbReference type="AlphaFoldDB" id="A0A0A2MRD4"/>
<dbReference type="PROSITE" id="PS50110">
    <property type="entry name" value="RESPONSE_REGULATORY"/>
    <property type="match status" value="1"/>
</dbReference>
<dbReference type="GO" id="GO:0000160">
    <property type="term" value="P:phosphorelay signal transduction system"/>
    <property type="evidence" value="ECO:0007669"/>
    <property type="project" value="InterPro"/>
</dbReference>
<dbReference type="GO" id="GO:0016301">
    <property type="term" value="F:kinase activity"/>
    <property type="evidence" value="ECO:0007669"/>
    <property type="project" value="UniProtKB-KW"/>
</dbReference>
<dbReference type="SUPFAM" id="SSF52172">
    <property type="entry name" value="CheY-like"/>
    <property type="match status" value="1"/>
</dbReference>
<dbReference type="Pfam" id="PF00072">
    <property type="entry name" value="Response_reg"/>
    <property type="match status" value="1"/>
</dbReference>
<reference evidence="4 5" key="1">
    <citation type="submission" date="2013-09" db="EMBL/GenBank/DDBJ databases">
        <authorList>
            <person name="Zeng Z."/>
            <person name="Chen C."/>
        </authorList>
    </citation>
    <scope>NUCLEOTIDE SEQUENCE [LARGE SCALE GENOMIC DNA]</scope>
    <source>
        <strain evidence="4 5">WB 4.1-42</strain>
    </source>
</reference>
<protein>
    <submittedName>
        <fullName evidence="4">Histidine kinase</fullName>
    </submittedName>
</protein>
<comment type="caution">
    <text evidence="4">The sequence shown here is derived from an EMBL/GenBank/DDBJ whole genome shotgun (WGS) entry which is preliminary data.</text>
</comment>
<sequence>MKTKGDIIIVEDDPDDWEVLLDVFDQVMDEHKYENRVIIFEDSTMVVDYLNECKADPFIIISDINMPFMNGYELQEKIHKDPLLGNKGTPYILMSTDNSTTNFFDNAAKSVQGYFNKPVDIDDYKVLITNLLSYWKKNLLPS</sequence>
<name>A0A0A2MRD4_9FLAO</name>
<keyword evidence="5" id="KW-1185">Reference proteome</keyword>
<evidence type="ECO:0000259" key="3">
    <source>
        <dbReference type="PROSITE" id="PS50110"/>
    </source>
</evidence>
<evidence type="ECO:0000313" key="5">
    <source>
        <dbReference type="Proteomes" id="UP000030111"/>
    </source>
</evidence>
<dbReference type="InterPro" id="IPR050595">
    <property type="entry name" value="Bact_response_regulator"/>
</dbReference>
<feature type="modified residue" description="4-aspartylphosphate" evidence="2">
    <location>
        <position position="63"/>
    </location>
</feature>
<dbReference type="InterPro" id="IPR011006">
    <property type="entry name" value="CheY-like_superfamily"/>
</dbReference>
<dbReference type="eggNOG" id="COG0784">
    <property type="taxonomic scope" value="Bacteria"/>
</dbReference>
<feature type="domain" description="Response regulatory" evidence="3">
    <location>
        <begin position="6"/>
        <end position="132"/>
    </location>
</feature>
<organism evidence="4 5">
    <name type="scientific">Flavobacterium subsaxonicum WB 4.1-42 = DSM 21790</name>
    <dbReference type="NCBI Taxonomy" id="1121898"/>
    <lineage>
        <taxon>Bacteria</taxon>
        <taxon>Pseudomonadati</taxon>
        <taxon>Bacteroidota</taxon>
        <taxon>Flavobacteriia</taxon>
        <taxon>Flavobacteriales</taxon>
        <taxon>Flavobacteriaceae</taxon>
        <taxon>Flavobacterium</taxon>
    </lineage>
</organism>
<proteinExistence type="predicted"/>